<dbReference type="AlphaFoldDB" id="A0A5J5LCR8"/>
<sequence>MDETSDDNSITLELTRNEAMVMLEWLERMDKPEDRENLEPFEAAVLSVRADVECILEASHPDIFAPGYEDKLENAIDDVRYNRSGDA</sequence>
<dbReference type="GeneID" id="23802701"/>
<accession>A0A5J5LCR8</accession>
<comment type="caution">
    <text evidence="1">The sequence shown here is derived from an EMBL/GenBank/DDBJ whole genome shotgun (WGS) entry which is preliminary data.</text>
</comment>
<name>A0A5J5LCR8_HALHI</name>
<proteinExistence type="predicted"/>
<protein>
    <submittedName>
        <fullName evidence="1">Uncharacterized protein</fullName>
    </submittedName>
</protein>
<dbReference type="EMBL" id="RQWK01000003">
    <property type="protein sequence ID" value="KAA9404656.1"/>
    <property type="molecule type" value="Genomic_DNA"/>
</dbReference>
<organism evidence="1 2">
    <name type="scientific">Haloarcula hispanica</name>
    <dbReference type="NCBI Taxonomy" id="51589"/>
    <lineage>
        <taxon>Archaea</taxon>
        <taxon>Methanobacteriati</taxon>
        <taxon>Methanobacteriota</taxon>
        <taxon>Stenosarchaea group</taxon>
        <taxon>Halobacteria</taxon>
        <taxon>Halobacteriales</taxon>
        <taxon>Haloarculaceae</taxon>
        <taxon>Haloarcula</taxon>
    </lineage>
</organism>
<reference evidence="1 2" key="1">
    <citation type="submission" date="2018-11" db="EMBL/GenBank/DDBJ databases">
        <title>Genomic analysis of Haloarcula hispanica CBA1121.</title>
        <authorList>
            <person name="Kim Y.B."/>
            <person name="Roh S.W."/>
        </authorList>
    </citation>
    <scope>NUCLEOTIDE SEQUENCE [LARGE SCALE GENOMIC DNA]</scope>
    <source>
        <strain evidence="1 2">CBA1121</strain>
    </source>
</reference>
<gene>
    <name evidence="1" type="ORF">EGO51_18240</name>
</gene>
<evidence type="ECO:0000313" key="1">
    <source>
        <dbReference type="EMBL" id="KAA9404656.1"/>
    </source>
</evidence>
<dbReference type="RefSeq" id="WP_014030796.1">
    <property type="nucleotide sequence ID" value="NZ_BAABRG010000009.1"/>
</dbReference>
<dbReference type="Proteomes" id="UP000326244">
    <property type="component" value="Unassembled WGS sequence"/>
</dbReference>
<evidence type="ECO:0000313" key="2">
    <source>
        <dbReference type="Proteomes" id="UP000326244"/>
    </source>
</evidence>